<dbReference type="SUPFAM" id="SSF47576">
    <property type="entry name" value="Calponin-homology domain, CH-domain"/>
    <property type="match status" value="1"/>
</dbReference>
<organism evidence="4 5">
    <name type="scientific">Crotalus adamanteus</name>
    <name type="common">Eastern diamondback rattlesnake</name>
    <dbReference type="NCBI Taxonomy" id="8729"/>
    <lineage>
        <taxon>Eukaryota</taxon>
        <taxon>Metazoa</taxon>
        <taxon>Chordata</taxon>
        <taxon>Craniata</taxon>
        <taxon>Vertebrata</taxon>
        <taxon>Euteleostomi</taxon>
        <taxon>Lepidosauria</taxon>
        <taxon>Squamata</taxon>
        <taxon>Bifurcata</taxon>
        <taxon>Unidentata</taxon>
        <taxon>Episquamata</taxon>
        <taxon>Toxicofera</taxon>
        <taxon>Serpentes</taxon>
        <taxon>Colubroidea</taxon>
        <taxon>Viperidae</taxon>
        <taxon>Crotalinae</taxon>
        <taxon>Crotalus</taxon>
    </lineage>
</organism>
<protein>
    <submittedName>
        <fullName evidence="4">Spectrin beta chain non-erythrocytic 5-like</fullName>
    </submittedName>
</protein>
<evidence type="ECO:0000259" key="3">
    <source>
        <dbReference type="PROSITE" id="PS50021"/>
    </source>
</evidence>
<dbReference type="AlphaFoldDB" id="A0AAW1C6I3"/>
<dbReference type="PROSITE" id="PS50021">
    <property type="entry name" value="CH"/>
    <property type="match status" value="1"/>
</dbReference>
<sequence>MIMQRKTFTNWLNNVFYKHSANIKIRDLYTELKDGIYLLRILELLSSEQLPRPNKGKMRVHFLENNSKAIQFLKSKIMFCLKETDDLKFQYEHMIFELLKWIKLKVTELDDHSFPNSLEKMCFVMNNFKIFRTVEKPPKYREKGIIEANFFYIRTKQQVNNQRAYLPPEGRTLRDLEKKWIALEKAEDSRGKAIQQELLRLERIEQQVQMFLKKAAIREAYLRNMREIIQKQGDWQPDNIEQLQADTRKLEAIEADMLPQDQRFKALSTMAAEIMQENYQDNDLIANK</sequence>
<dbReference type="Pfam" id="PF00307">
    <property type="entry name" value="CH"/>
    <property type="match status" value="1"/>
</dbReference>
<keyword evidence="1" id="KW-0677">Repeat</keyword>
<dbReference type="SUPFAM" id="SSF46966">
    <property type="entry name" value="Spectrin repeat"/>
    <property type="match status" value="2"/>
</dbReference>
<accession>A0AAW1C6I3</accession>
<dbReference type="PROSITE" id="PS00019">
    <property type="entry name" value="ACTININ_1"/>
    <property type="match status" value="1"/>
</dbReference>
<dbReference type="InterPro" id="IPR001715">
    <property type="entry name" value="CH_dom"/>
</dbReference>
<evidence type="ECO:0000256" key="2">
    <source>
        <dbReference type="ARBA" id="ARBA00023203"/>
    </source>
</evidence>
<dbReference type="InterPro" id="IPR036872">
    <property type="entry name" value="CH_dom_sf"/>
</dbReference>
<gene>
    <name evidence="4" type="ORF">NXF25_000906</name>
</gene>
<keyword evidence="2" id="KW-0009">Actin-binding</keyword>
<comment type="caution">
    <text evidence="4">The sequence shown here is derived from an EMBL/GenBank/DDBJ whole genome shotgun (WGS) entry which is preliminary data.</text>
</comment>
<dbReference type="PANTHER" id="PTHR11915">
    <property type="entry name" value="SPECTRIN/FILAMIN RELATED CYTOSKELETAL PROTEIN"/>
    <property type="match status" value="1"/>
</dbReference>
<name>A0AAW1C6I3_CROAD</name>
<evidence type="ECO:0000313" key="4">
    <source>
        <dbReference type="EMBL" id="KAK9409731.1"/>
    </source>
</evidence>
<reference evidence="4 5" key="1">
    <citation type="journal article" date="2024" name="Proc. Natl. Acad. Sci. U.S.A.">
        <title>The genetic regulatory architecture and epigenomic basis for age-related changes in rattlesnake venom.</title>
        <authorList>
            <person name="Hogan M.P."/>
            <person name="Holding M.L."/>
            <person name="Nystrom G.S."/>
            <person name="Colston T.J."/>
            <person name="Bartlett D.A."/>
            <person name="Mason A.J."/>
            <person name="Ellsworth S.A."/>
            <person name="Rautsaw R.M."/>
            <person name="Lawrence K.C."/>
            <person name="Strickland J.L."/>
            <person name="He B."/>
            <person name="Fraser P."/>
            <person name="Margres M.J."/>
            <person name="Gilbert D.M."/>
            <person name="Gibbs H.L."/>
            <person name="Parkinson C.L."/>
            <person name="Rokyta D.R."/>
        </authorList>
    </citation>
    <scope>NUCLEOTIDE SEQUENCE [LARGE SCALE GENOMIC DNA]</scope>
    <source>
        <strain evidence="4">DRR0105</strain>
    </source>
</reference>
<feature type="domain" description="Calponin-homology (CH)" evidence="3">
    <location>
        <begin position="2"/>
        <end position="107"/>
    </location>
</feature>
<evidence type="ECO:0000256" key="1">
    <source>
        <dbReference type="ARBA" id="ARBA00022737"/>
    </source>
</evidence>
<proteinExistence type="predicted"/>
<dbReference type="Gene3D" id="1.20.58.60">
    <property type="match status" value="1"/>
</dbReference>
<evidence type="ECO:0000313" key="5">
    <source>
        <dbReference type="Proteomes" id="UP001474421"/>
    </source>
</evidence>
<dbReference type="Proteomes" id="UP001474421">
    <property type="component" value="Unassembled WGS sequence"/>
</dbReference>
<dbReference type="EMBL" id="JAOTOJ010000001">
    <property type="protein sequence ID" value="KAK9409731.1"/>
    <property type="molecule type" value="Genomic_DNA"/>
</dbReference>
<dbReference type="GO" id="GO:0003779">
    <property type="term" value="F:actin binding"/>
    <property type="evidence" value="ECO:0007669"/>
    <property type="project" value="UniProtKB-KW"/>
</dbReference>
<dbReference type="SMART" id="SM00033">
    <property type="entry name" value="CH"/>
    <property type="match status" value="1"/>
</dbReference>
<keyword evidence="5" id="KW-1185">Reference proteome</keyword>
<dbReference type="InterPro" id="IPR001589">
    <property type="entry name" value="Actinin_actin-bd_CS"/>
</dbReference>